<organism evidence="1 2">
    <name type="scientific">Amanita muscaria (strain Koide BX008)</name>
    <dbReference type="NCBI Taxonomy" id="946122"/>
    <lineage>
        <taxon>Eukaryota</taxon>
        <taxon>Fungi</taxon>
        <taxon>Dikarya</taxon>
        <taxon>Basidiomycota</taxon>
        <taxon>Agaricomycotina</taxon>
        <taxon>Agaricomycetes</taxon>
        <taxon>Agaricomycetidae</taxon>
        <taxon>Agaricales</taxon>
        <taxon>Pluteineae</taxon>
        <taxon>Amanitaceae</taxon>
        <taxon>Amanita</taxon>
    </lineage>
</organism>
<accession>A0A0C2WS71</accession>
<evidence type="ECO:0000313" key="2">
    <source>
        <dbReference type="Proteomes" id="UP000054549"/>
    </source>
</evidence>
<name>A0A0C2WS71_AMAMK</name>
<dbReference type="InParanoid" id="A0A0C2WS71"/>
<dbReference type="AlphaFoldDB" id="A0A0C2WS71"/>
<proteinExistence type="predicted"/>
<evidence type="ECO:0000313" key="1">
    <source>
        <dbReference type="EMBL" id="KIL59178.1"/>
    </source>
</evidence>
<dbReference type="Proteomes" id="UP000054549">
    <property type="component" value="Unassembled WGS sequence"/>
</dbReference>
<sequence length="54" mass="6014">MSPWVLLSTDSDSNSNNHKTDVVTKAVLKRGDPCRPSSISNFVHRTLTCSRRVV</sequence>
<dbReference type="HOGENOM" id="CLU_3049802_0_0_1"/>
<reference evidence="1 2" key="1">
    <citation type="submission" date="2014-04" db="EMBL/GenBank/DDBJ databases">
        <title>Evolutionary Origins and Diversification of the Mycorrhizal Mutualists.</title>
        <authorList>
            <consortium name="DOE Joint Genome Institute"/>
            <consortium name="Mycorrhizal Genomics Consortium"/>
            <person name="Kohler A."/>
            <person name="Kuo A."/>
            <person name="Nagy L.G."/>
            <person name="Floudas D."/>
            <person name="Copeland A."/>
            <person name="Barry K.W."/>
            <person name="Cichocki N."/>
            <person name="Veneault-Fourrey C."/>
            <person name="LaButti K."/>
            <person name="Lindquist E.A."/>
            <person name="Lipzen A."/>
            <person name="Lundell T."/>
            <person name="Morin E."/>
            <person name="Murat C."/>
            <person name="Riley R."/>
            <person name="Ohm R."/>
            <person name="Sun H."/>
            <person name="Tunlid A."/>
            <person name="Henrissat B."/>
            <person name="Grigoriev I.V."/>
            <person name="Hibbett D.S."/>
            <person name="Martin F."/>
        </authorList>
    </citation>
    <scope>NUCLEOTIDE SEQUENCE [LARGE SCALE GENOMIC DNA]</scope>
    <source>
        <strain evidence="1 2">Koide BX008</strain>
    </source>
</reference>
<keyword evidence="2" id="KW-1185">Reference proteome</keyword>
<dbReference type="EMBL" id="KN818321">
    <property type="protein sequence ID" value="KIL59178.1"/>
    <property type="molecule type" value="Genomic_DNA"/>
</dbReference>
<gene>
    <name evidence="1" type="ORF">M378DRAFT_169694</name>
</gene>
<protein>
    <submittedName>
        <fullName evidence="1">Uncharacterized protein</fullName>
    </submittedName>
</protein>